<feature type="compositionally biased region" description="Basic and acidic residues" evidence="11">
    <location>
        <begin position="999"/>
        <end position="1019"/>
    </location>
</feature>
<dbReference type="GO" id="GO:0006260">
    <property type="term" value="P:DNA replication"/>
    <property type="evidence" value="ECO:0007669"/>
    <property type="project" value="UniProtKB-KW"/>
</dbReference>
<keyword evidence="3 10" id="KW-0235">DNA replication</keyword>
<feature type="domain" description="FACT complex subunit SPT16 middle" evidence="13">
    <location>
        <begin position="539"/>
        <end position="684"/>
    </location>
</feature>
<evidence type="ECO:0000256" key="4">
    <source>
        <dbReference type="ARBA" id="ARBA00022763"/>
    </source>
</evidence>
<dbReference type="Pfam" id="PF00557">
    <property type="entry name" value="Peptidase_M24"/>
    <property type="match status" value="1"/>
</dbReference>
<gene>
    <name evidence="15" type="ORF">CEUSTIGMA_g9881.t1</name>
</gene>
<dbReference type="Gene3D" id="3.40.350.10">
    <property type="entry name" value="Creatinase/prolidase N-terminal domain"/>
    <property type="match status" value="1"/>
</dbReference>
<dbReference type="FunFam" id="3.40.350.10:FF:000006">
    <property type="entry name" value="FACT complex subunit SPT16"/>
    <property type="match status" value="1"/>
</dbReference>
<dbReference type="AlphaFoldDB" id="A0A250XHA0"/>
<dbReference type="Proteomes" id="UP000232323">
    <property type="component" value="Unassembled WGS sequence"/>
</dbReference>
<dbReference type="PANTHER" id="PTHR13980">
    <property type="entry name" value="CDC68 RELATED"/>
    <property type="match status" value="1"/>
</dbReference>
<keyword evidence="7 10" id="KW-0804">Transcription</keyword>
<keyword evidence="9 10" id="KW-0539">Nucleus</keyword>
<feature type="compositionally biased region" description="Acidic residues" evidence="11">
    <location>
        <begin position="950"/>
        <end position="998"/>
    </location>
</feature>
<keyword evidence="16" id="KW-1185">Reference proteome</keyword>
<dbReference type="Pfam" id="PF24824">
    <property type="entry name" value="PH_SPT16"/>
    <property type="match status" value="1"/>
</dbReference>
<dbReference type="Pfam" id="PF14826">
    <property type="entry name" value="FACT-Spt16_Nlob"/>
    <property type="match status" value="1"/>
</dbReference>
<dbReference type="SMART" id="SM01286">
    <property type="entry name" value="SPT16"/>
    <property type="match status" value="1"/>
</dbReference>
<dbReference type="InterPro" id="IPR013953">
    <property type="entry name" value="FACT_SPT16_M"/>
</dbReference>
<dbReference type="InterPro" id="IPR036005">
    <property type="entry name" value="Creatinase/aminopeptidase-like"/>
</dbReference>
<evidence type="ECO:0000256" key="2">
    <source>
        <dbReference type="ARBA" id="ARBA00022454"/>
    </source>
</evidence>
<evidence type="ECO:0000259" key="14">
    <source>
        <dbReference type="SMART" id="SM01287"/>
    </source>
</evidence>
<dbReference type="InterPro" id="IPR040258">
    <property type="entry name" value="Spt16"/>
</dbReference>
<keyword evidence="2 10" id="KW-0158">Chromosome</keyword>
<comment type="caution">
    <text evidence="15">The sequence shown here is derived from an EMBL/GenBank/DDBJ whole genome shotgun (WGS) entry which is preliminary data.</text>
</comment>
<evidence type="ECO:0000256" key="6">
    <source>
        <dbReference type="ARBA" id="ARBA00023054"/>
    </source>
</evidence>
<keyword evidence="6" id="KW-0175">Coiled coil</keyword>
<evidence type="ECO:0000256" key="1">
    <source>
        <dbReference type="ARBA" id="ARBA00010779"/>
    </source>
</evidence>
<evidence type="ECO:0000256" key="7">
    <source>
        <dbReference type="ARBA" id="ARBA00023163"/>
    </source>
</evidence>
<dbReference type="STRING" id="1157962.A0A250XHA0"/>
<feature type="region of interest" description="Disordered" evidence="11">
    <location>
        <begin position="928"/>
        <end position="1040"/>
    </location>
</feature>
<dbReference type="FunFam" id="3.90.230.10:FF:000005">
    <property type="entry name" value="FACT complex subunit spt16"/>
    <property type="match status" value="1"/>
</dbReference>
<dbReference type="OrthoDB" id="10251642at2759"/>
<organism evidence="15 16">
    <name type="scientific">Chlamydomonas eustigma</name>
    <dbReference type="NCBI Taxonomy" id="1157962"/>
    <lineage>
        <taxon>Eukaryota</taxon>
        <taxon>Viridiplantae</taxon>
        <taxon>Chlorophyta</taxon>
        <taxon>core chlorophytes</taxon>
        <taxon>Chlorophyceae</taxon>
        <taxon>CS clade</taxon>
        <taxon>Chlamydomonadales</taxon>
        <taxon>Chlamydomonadaceae</taxon>
        <taxon>Chlamydomonas</taxon>
    </lineage>
</organism>
<dbReference type="InterPro" id="IPR056595">
    <property type="entry name" value="Fact-SPT16_PH"/>
</dbReference>
<name>A0A250XHA0_9CHLO</name>
<dbReference type="Gene3D" id="3.90.230.10">
    <property type="entry name" value="Creatinase/methionine aminopeptidase superfamily"/>
    <property type="match status" value="1"/>
</dbReference>
<keyword evidence="4 10" id="KW-0227">DNA damage</keyword>
<dbReference type="InterPro" id="IPR000994">
    <property type="entry name" value="Pept_M24"/>
</dbReference>
<dbReference type="Gene3D" id="2.30.29.30">
    <property type="entry name" value="Pleckstrin-homology domain (PH domain)/Phosphotyrosine-binding domain (PTB)"/>
    <property type="match status" value="1"/>
</dbReference>
<dbReference type="InterPro" id="IPR013719">
    <property type="entry name" value="RTT106/SPT16-like_middle_dom"/>
</dbReference>
<comment type="function">
    <text evidence="10">Component of the FACT complex, a general chromatin factor that acts to reorganize nucleosomes. The FACT complex is involved in multiple processes that require DNA as a template such as mRNA elongation, DNA replication and DNA repair. During transcription elongation the FACT complex acts as a histone chaperone that both destabilizes and restores nucleosomal structure. It facilitates the passage of RNA polymerase II and transcription by promoting the dissociation of one histone H2A-H2B dimer from the nucleosome, then subsequently promotes the reestablishment of the nucleosome following the passage of RNA polymerase II.</text>
</comment>
<dbReference type="InterPro" id="IPR029148">
    <property type="entry name" value="FACT-SPT16_Nlobe"/>
</dbReference>
<dbReference type="GO" id="GO:0031491">
    <property type="term" value="F:nucleosome binding"/>
    <property type="evidence" value="ECO:0007669"/>
    <property type="project" value="TreeGrafter"/>
</dbReference>
<dbReference type="GO" id="GO:0006368">
    <property type="term" value="P:transcription elongation by RNA polymerase II"/>
    <property type="evidence" value="ECO:0007669"/>
    <property type="project" value="TreeGrafter"/>
</dbReference>
<comment type="subcellular location">
    <subcellularLocation>
        <location evidence="10">Nucleus</location>
    </subcellularLocation>
    <subcellularLocation>
        <location evidence="10">Chromosome</location>
    </subcellularLocation>
</comment>
<evidence type="ECO:0000313" key="15">
    <source>
        <dbReference type="EMBL" id="GAX82454.1"/>
    </source>
</evidence>
<dbReference type="EMBL" id="BEGY01000081">
    <property type="protein sequence ID" value="GAX82454.1"/>
    <property type="molecule type" value="Genomic_DNA"/>
</dbReference>
<dbReference type="SMART" id="SM01287">
    <property type="entry name" value="Rtt106"/>
    <property type="match status" value="1"/>
</dbReference>
<dbReference type="Gene3D" id="2.30.29.150">
    <property type="match status" value="1"/>
</dbReference>
<evidence type="ECO:0000256" key="3">
    <source>
        <dbReference type="ARBA" id="ARBA00022705"/>
    </source>
</evidence>
<evidence type="ECO:0000313" key="16">
    <source>
        <dbReference type="Proteomes" id="UP000232323"/>
    </source>
</evidence>
<evidence type="ECO:0000256" key="8">
    <source>
        <dbReference type="ARBA" id="ARBA00023204"/>
    </source>
</evidence>
<dbReference type="Pfam" id="PF08644">
    <property type="entry name" value="SPT16"/>
    <property type="match status" value="1"/>
</dbReference>
<dbReference type="SUPFAM" id="SSF55920">
    <property type="entry name" value="Creatinase/aminopeptidase"/>
    <property type="match status" value="1"/>
</dbReference>
<dbReference type="SMART" id="SM01285">
    <property type="entry name" value="FACT-Spt16_Nlob"/>
    <property type="match status" value="1"/>
</dbReference>
<dbReference type="GO" id="GO:0035101">
    <property type="term" value="C:FACT complex"/>
    <property type="evidence" value="ECO:0007669"/>
    <property type="project" value="UniProtKB-UniRule"/>
</dbReference>
<dbReference type="InterPro" id="IPR029149">
    <property type="entry name" value="Creatin/AminoP/Spt16_N"/>
</dbReference>
<evidence type="ECO:0000259" key="12">
    <source>
        <dbReference type="SMART" id="SM01285"/>
    </source>
</evidence>
<accession>A0A250XHA0</accession>
<dbReference type="GO" id="GO:0006281">
    <property type="term" value="P:DNA repair"/>
    <property type="evidence" value="ECO:0007669"/>
    <property type="project" value="UniProtKB-UniRule"/>
</dbReference>
<feature type="domain" description="FACT complex subunit SPT16 N-terminal lobe" evidence="12">
    <location>
        <begin position="6"/>
        <end position="171"/>
    </location>
</feature>
<comment type="subunit">
    <text evidence="10">Component of the FACT complex.</text>
</comment>
<keyword evidence="5 10" id="KW-0805">Transcription regulation</keyword>
<evidence type="ECO:0000256" key="9">
    <source>
        <dbReference type="ARBA" id="ARBA00023242"/>
    </source>
</evidence>
<keyword evidence="8 10" id="KW-0234">DNA repair</keyword>
<protein>
    <recommendedName>
        <fullName evidence="10">FACT complex subunit</fullName>
    </recommendedName>
</protein>
<feature type="compositionally biased region" description="Acidic residues" evidence="11">
    <location>
        <begin position="932"/>
        <end position="943"/>
    </location>
</feature>
<proteinExistence type="inferred from homology"/>
<dbReference type="FunFam" id="2.30.29.30:FF:000017">
    <property type="entry name" value="FACT complex subunit SPT16"/>
    <property type="match status" value="1"/>
</dbReference>
<evidence type="ECO:0000256" key="5">
    <source>
        <dbReference type="ARBA" id="ARBA00023015"/>
    </source>
</evidence>
<evidence type="ECO:0000259" key="13">
    <source>
        <dbReference type="SMART" id="SM01286"/>
    </source>
</evidence>
<comment type="similarity">
    <text evidence="1 10">Belongs to the peptidase M24 family. SPT16 subfamily.</text>
</comment>
<dbReference type="InterPro" id="IPR011993">
    <property type="entry name" value="PH-like_dom_sf"/>
</dbReference>
<dbReference type="FunFam" id="2.30.29.150:FF:000004">
    <property type="entry name" value="FACT complex subunit SPT16"/>
    <property type="match status" value="1"/>
</dbReference>
<evidence type="ECO:0000256" key="11">
    <source>
        <dbReference type="SAM" id="MobiDB-lite"/>
    </source>
</evidence>
<feature type="domain" description="Histone chaperone RTT106/FACT complex subunit SPT16-like middle" evidence="14">
    <location>
        <begin position="807"/>
        <end position="897"/>
    </location>
</feature>
<dbReference type="Pfam" id="PF08512">
    <property type="entry name" value="Rttp106-like_middle"/>
    <property type="match status" value="1"/>
</dbReference>
<evidence type="ECO:0000256" key="10">
    <source>
        <dbReference type="RuleBase" id="RU367052"/>
    </source>
</evidence>
<sequence>MATVTIDATNFCKRLKKLYDHWKANDSASWSNATSIAILVGATSEDLRYLKSISLQLWLFGYELPDTVMVFTKSDLHVLTSSKKVDLLKPLTEQCQQECGVQMILHAKPKDDATALMQQLLATAKEADPDSPSPHVGTLLKDDHSGKTADLFNQTFCSDSGITLTDVAPGIASLLSSKDSLEILNVKKAAMLASRVMKDFVVVKQIEEVLNKGRPVKHSKLSQLTEEVITDPSKINIKLKPENVDIAYPPVFQSGGKFDLKVGVLSDDSNLNEGVIVVSIGARYASYCANISRTFLVDPTPKQEAEYLALLSAQEKMIASLVDGAMMSSVVEAGMEVLRSKGQEHLIQKLGKNMGFGMGLELRESSNMLTSKNDGMIRAGMVFNVSIGAQGLENPDATDSKNKIYAIQIADTIVVAEAGKSNEIATNTCPRNWDKVVFKTDADEEVDTDVGIKFEDMTNGAIPMRKTLRSDDPSYKSAEQVRKEKQEELLRQKNEETLKRLTAVAGDGTGAASTSGRPTSEIVAYRSVADIPAIKDLVIQVDTKSEAVLLPIYGIHVPFHITTIKNVTSSQDHDRAFIRVTFNFGATFDPFIKSPSSIFLKELSFKSSDIRHANKTVQDIKLLRSSVLQRDKERMERATLVVQEKLISGKKVFKLPDLWIRPNFGGKGRKLPGTLEAHANGFRYSNPKNETVNVMYRNIKHAFFQPADNEVVTILHFHLINPIMLGNKKTRDVQFYTEVMEVVQTLDAGRRNAFDPDEIEEEQRERDRRNKINHEFNQFVKRVQELWERDYHELGLEFDIPFRELGFHGTPFKSAVFIMPTVNCLIELTEMPFCVVSLSDIEIINLERVGFNLKNFDMAIVFKDFSKEVMRIDAIPTKSLETIKDWLTSVKIKYYESKLNLAWKPVLKSIVDDPEGFFEQGGWEFLNMEKSDSDDEGGEEQSEDYAPSGSEEEEEDDSDDDDDSDEESVVDSDDDDGEDASEDDEGENEEGLSWEELEAEAKKSDARHRDSDSEDDRKRAGGKKRTAGGASGTATVKRRK</sequence>
<dbReference type="Gene3D" id="2.30.29.210">
    <property type="entry name" value="FACT complex subunit Spt16p/Cdc68p"/>
    <property type="match status" value="1"/>
</dbReference>
<reference evidence="15 16" key="1">
    <citation type="submission" date="2017-08" db="EMBL/GenBank/DDBJ databases">
        <title>Acidophilic green algal genome provides insights into adaptation to an acidic environment.</title>
        <authorList>
            <person name="Hirooka S."/>
            <person name="Hirose Y."/>
            <person name="Kanesaki Y."/>
            <person name="Higuchi S."/>
            <person name="Fujiwara T."/>
            <person name="Onuma R."/>
            <person name="Era A."/>
            <person name="Ohbayashi R."/>
            <person name="Uzuka A."/>
            <person name="Nozaki H."/>
            <person name="Yoshikawa H."/>
            <person name="Miyagishima S.Y."/>
        </authorList>
    </citation>
    <scope>NUCLEOTIDE SEQUENCE [LARGE SCALE GENOMIC DNA]</scope>
    <source>
        <strain evidence="15 16">NIES-2499</strain>
    </source>
</reference>
<dbReference type="PANTHER" id="PTHR13980:SF15">
    <property type="entry name" value="FACT COMPLEX SUBUNIT SPT16"/>
    <property type="match status" value="1"/>
</dbReference>